<dbReference type="EMBL" id="JASWJB010000266">
    <property type="protein sequence ID" value="KAK2592448.1"/>
    <property type="molecule type" value="Genomic_DNA"/>
</dbReference>
<keyword evidence="3" id="KW-1185">Reference proteome</keyword>
<evidence type="ECO:0000313" key="3">
    <source>
        <dbReference type="Proteomes" id="UP001251528"/>
    </source>
</evidence>
<protein>
    <submittedName>
        <fullName evidence="2">Uncharacterized protein</fullName>
    </submittedName>
</protein>
<proteinExistence type="predicted"/>
<organism evidence="2 3">
    <name type="scientific">Conoideocrella luteorostrata</name>
    <dbReference type="NCBI Taxonomy" id="1105319"/>
    <lineage>
        <taxon>Eukaryota</taxon>
        <taxon>Fungi</taxon>
        <taxon>Dikarya</taxon>
        <taxon>Ascomycota</taxon>
        <taxon>Pezizomycotina</taxon>
        <taxon>Sordariomycetes</taxon>
        <taxon>Hypocreomycetidae</taxon>
        <taxon>Hypocreales</taxon>
        <taxon>Clavicipitaceae</taxon>
        <taxon>Conoideocrella</taxon>
    </lineage>
</organism>
<reference evidence="2" key="1">
    <citation type="submission" date="2023-06" db="EMBL/GenBank/DDBJ databases">
        <title>Conoideocrella luteorostrata (Hypocreales: Clavicipitaceae), a potential biocontrol fungus for elongate hemlock scale in United States Christmas tree production areas.</title>
        <authorList>
            <person name="Barrett H."/>
            <person name="Lovett B."/>
            <person name="Macias A.M."/>
            <person name="Stajich J.E."/>
            <person name="Kasson M.T."/>
        </authorList>
    </citation>
    <scope>NUCLEOTIDE SEQUENCE</scope>
    <source>
        <strain evidence="2">ARSEF 14590</strain>
    </source>
</reference>
<evidence type="ECO:0000313" key="2">
    <source>
        <dbReference type="EMBL" id="KAK2592448.1"/>
    </source>
</evidence>
<dbReference type="AlphaFoldDB" id="A0AAJ0CG57"/>
<comment type="caution">
    <text evidence="2">The sequence shown here is derived from an EMBL/GenBank/DDBJ whole genome shotgun (WGS) entry which is preliminary data.</text>
</comment>
<dbReference type="Proteomes" id="UP001251528">
    <property type="component" value="Unassembled WGS sequence"/>
</dbReference>
<accession>A0AAJ0CG57</accession>
<evidence type="ECO:0000256" key="1">
    <source>
        <dbReference type="SAM" id="MobiDB-lite"/>
    </source>
</evidence>
<feature type="region of interest" description="Disordered" evidence="1">
    <location>
        <begin position="1"/>
        <end position="22"/>
    </location>
</feature>
<sequence>MSDLNKPLPSLPKGKGKEKEVKPYDSLTVKDLAKAYFSKPSALQTQEWTKLLDEREIYPSDPLYKVIPKCIREERERQEAQKLEEYINAVRAAAEFDFKSKYMVHDTSIKPETLEEYAQRYTVDPDAIAAQVVEREIREERREKAKREEGQGQGK</sequence>
<feature type="compositionally biased region" description="Low complexity" evidence="1">
    <location>
        <begin position="1"/>
        <end position="13"/>
    </location>
</feature>
<gene>
    <name evidence="2" type="ORF">QQS21_009865</name>
</gene>
<name>A0AAJ0CG57_9HYPO</name>